<dbReference type="OrthoDB" id="9804790at2"/>
<dbReference type="EC" id="1.1.1.-" evidence="5"/>
<dbReference type="NCBIfam" id="NF007388">
    <property type="entry name" value="PRK09912.1"/>
    <property type="match status" value="1"/>
</dbReference>
<keyword evidence="2" id="KW-0521">NADP</keyword>
<dbReference type="Gene3D" id="3.20.20.100">
    <property type="entry name" value="NADP-dependent oxidoreductase domain"/>
    <property type="match status" value="1"/>
</dbReference>
<evidence type="ECO:0000256" key="2">
    <source>
        <dbReference type="ARBA" id="ARBA00022857"/>
    </source>
</evidence>
<dbReference type="EMBL" id="VDCS01000017">
    <property type="protein sequence ID" value="TNJ41684.1"/>
    <property type="molecule type" value="Genomic_DNA"/>
</dbReference>
<dbReference type="RefSeq" id="WP_139698671.1">
    <property type="nucleotide sequence ID" value="NZ_CP074074.1"/>
</dbReference>
<keyword evidence="6" id="KW-1185">Reference proteome</keyword>
<comment type="caution">
    <text evidence="5">The sequence shown here is derived from an EMBL/GenBank/DDBJ whole genome shotgun (WGS) entry which is preliminary data.</text>
</comment>
<evidence type="ECO:0000256" key="3">
    <source>
        <dbReference type="ARBA" id="ARBA00023002"/>
    </source>
</evidence>
<dbReference type="Pfam" id="PF00248">
    <property type="entry name" value="Aldo_ket_red"/>
    <property type="match status" value="1"/>
</dbReference>
<protein>
    <submittedName>
        <fullName evidence="5">L-glyceraldehyde 3-phosphate reductase</fullName>
        <ecNumber evidence="5">1.1.1.-</ecNumber>
    </submittedName>
</protein>
<keyword evidence="3 5" id="KW-0560">Oxidoreductase</keyword>
<dbReference type="SUPFAM" id="SSF51430">
    <property type="entry name" value="NAD(P)-linked oxidoreductase"/>
    <property type="match status" value="1"/>
</dbReference>
<comment type="similarity">
    <text evidence="1">Belongs to the shaker potassium channel beta subunit family.</text>
</comment>
<dbReference type="PANTHER" id="PTHR43150">
    <property type="entry name" value="HYPERKINETIC, ISOFORM M"/>
    <property type="match status" value="1"/>
</dbReference>
<organism evidence="5 6">
    <name type="scientific">Allotamlana fucoidanivorans</name>
    <dbReference type="NCBI Taxonomy" id="2583814"/>
    <lineage>
        <taxon>Bacteria</taxon>
        <taxon>Pseudomonadati</taxon>
        <taxon>Bacteroidota</taxon>
        <taxon>Flavobacteriia</taxon>
        <taxon>Flavobacteriales</taxon>
        <taxon>Flavobacteriaceae</taxon>
        <taxon>Allotamlana</taxon>
    </lineage>
</organism>
<dbReference type="InterPro" id="IPR005399">
    <property type="entry name" value="K_chnl_volt-dep_bsu_KCNAB-rel"/>
</dbReference>
<dbReference type="GO" id="GO:0051596">
    <property type="term" value="P:methylglyoxal catabolic process"/>
    <property type="evidence" value="ECO:0007669"/>
    <property type="project" value="TreeGrafter"/>
</dbReference>
<evidence type="ECO:0000313" key="6">
    <source>
        <dbReference type="Proteomes" id="UP000308713"/>
    </source>
</evidence>
<name>A0A5C4SG14_9FLAO</name>
<dbReference type="InterPro" id="IPR036812">
    <property type="entry name" value="NAD(P)_OxRdtase_dom_sf"/>
</dbReference>
<reference evidence="5 6" key="1">
    <citation type="submission" date="2019-05" db="EMBL/GenBank/DDBJ databases">
        <title>Tamlana fucoidanivorans sp. nov., isolated from the surface of algae collected from Fujian province in China.</title>
        <authorList>
            <person name="Li J."/>
        </authorList>
    </citation>
    <scope>NUCLEOTIDE SEQUENCE [LARGE SCALE GENOMIC DNA]</scope>
    <source>
        <strain evidence="5 6">CW2-9</strain>
    </source>
</reference>
<gene>
    <name evidence="5" type="primary">mgrA</name>
    <name evidence="5" type="ORF">FGF67_15480</name>
</gene>
<proteinExistence type="inferred from homology"/>
<evidence type="ECO:0000256" key="1">
    <source>
        <dbReference type="ARBA" id="ARBA00006515"/>
    </source>
</evidence>
<evidence type="ECO:0000313" key="5">
    <source>
        <dbReference type="EMBL" id="TNJ41684.1"/>
    </source>
</evidence>
<dbReference type="AlphaFoldDB" id="A0A5C4SG14"/>
<sequence length="337" mass="37830">MHINDKSGVQSYTANPSRYESMIYRRSGKSGVLLPAMSIGLWHNFGFVDALQNGRDILRTAFDLGITHFDLANNYGPPYGSAEETFGTIFKKDFKPYRDELFIASKAGYDMWPGPYGNFGSRKYLIASIDQSLKRMGLDYVDIFYHHRPDPDTPLEETMGALADIVRQGKALYVGISNYKPKETALAASILKQLNVPFILHQARYSMFDRWVEDGLLHTLNENGVGCIAFSPLAQGLLTDKYLNGIPEGSRAAKNLTYLDTQTVSTNLNKIRKLNEIAQKRGQKLSQMAIAWILRQTQVASVLVGASSSKQLKENIKTLDNLNFTEEELERINTIIS</sequence>
<accession>A0A5C4SG14</accession>
<dbReference type="GO" id="GO:0016491">
    <property type="term" value="F:oxidoreductase activity"/>
    <property type="evidence" value="ECO:0007669"/>
    <property type="project" value="UniProtKB-KW"/>
</dbReference>
<dbReference type="InterPro" id="IPR023210">
    <property type="entry name" value="NADP_OxRdtase_dom"/>
</dbReference>
<feature type="domain" description="NADP-dependent oxidoreductase" evidence="4">
    <location>
        <begin position="37"/>
        <end position="335"/>
    </location>
</feature>
<evidence type="ECO:0000259" key="4">
    <source>
        <dbReference type="Pfam" id="PF00248"/>
    </source>
</evidence>
<dbReference type="PANTHER" id="PTHR43150:SF4">
    <property type="entry name" value="L-GLYCERALDEHYDE 3-PHOSPHATE REDUCTASE"/>
    <property type="match status" value="1"/>
</dbReference>
<dbReference type="Proteomes" id="UP000308713">
    <property type="component" value="Unassembled WGS sequence"/>
</dbReference>